<evidence type="ECO:0000256" key="1">
    <source>
        <dbReference type="SAM" id="MobiDB-lite"/>
    </source>
</evidence>
<organism evidence="3 4">
    <name type="scientific">Caballeronia jiangsuensis</name>
    <dbReference type="NCBI Taxonomy" id="1458357"/>
    <lineage>
        <taxon>Bacteria</taxon>
        <taxon>Pseudomonadati</taxon>
        <taxon>Pseudomonadota</taxon>
        <taxon>Betaproteobacteria</taxon>
        <taxon>Burkholderiales</taxon>
        <taxon>Burkholderiaceae</taxon>
        <taxon>Caballeronia</taxon>
    </lineage>
</organism>
<dbReference type="RefSeq" id="WP_408163487.1">
    <property type="nucleotide sequence ID" value="NZ_JAQQDB010000040.1"/>
</dbReference>
<feature type="domain" description="CHAT" evidence="2">
    <location>
        <begin position="826"/>
        <end position="1044"/>
    </location>
</feature>
<keyword evidence="4" id="KW-1185">Reference proteome</keyword>
<dbReference type="InterPro" id="IPR024983">
    <property type="entry name" value="CHAT_dom"/>
</dbReference>
<dbReference type="EMBL" id="JAQQDB010000040">
    <property type="protein sequence ID" value="MFM0521834.1"/>
    <property type="molecule type" value="Genomic_DNA"/>
</dbReference>
<sequence>MPVRNIHGLEYYLILFDEDGNERTDIDGGRLSEAILHRLTDGTRPVTDIFITSHGWKGDIPASIEQYDRWIGVMADSAGDIERMRAVRPGFAPLIVGLHWPSLPWGMEDAAPNAAPGLLGATPAPNPARNEDAGEIVRQLANGLPRERAQQVGEAVQQILGYAQTAIRAELPPEIDDAYARLFAASGIQAGNLSGRPGADQDMFDARVIAEQAAGPGEDDAPAPGVLGLRNFALSPLRQLSFWKMKDRARTFGETGAHSLLIALQVAAPEARIHLMGHSFGSIVVSAMVAGPGSDAPSALRRPVDTLFLVQGALSLWAYASAIPYASGKTGYFRRIVQRGLVSGPIVTTRSSFDTAVGRFYPLGARLKRQLVLGEPDYPEYGGIGAFGIQGASDAVDLKIMKSLNAYAFKSGTIYNVDASSVICNGDGASGAHSDIAHPEVAHLFWDAVLAAAPPEAVPGLLSRSSTRGGSVAPPSVPASAAPRKFARRGGVVFAPEEPIPGLLGGGSSPVPQGGEPAEPGGAAVLEATVSGSVPGPANLGTGEAAAPKSPVRYINADLEDIDPAEPLCAGTFYVLALNVDVTQQGMASEVLLADERALFPQGVEEIALRVQLESSDFEIGGPMGTIRLTRTGRSRTKARFEIAPRHDGPCLLSAIFSKDGNFVQRLDLTIVVGQPREATATSTRGRVLSDSRILQPRDLLLLISPGTGGYECVVCGPVAMRARLPVSAALLDDAVTNARESLMQVVTYQDDSGQYPFQASIDIKSKPSEDALRIMARAGASLLRTVFEGPGAGEDSRAVARLLRRLGTAPDGPPLKLQIIAESMPLPWGMLYLGSAADDAVLDWSNFLGMRHIIEQIPLQQPMTTFDSTIVSNDPVLHVGVNFNDKIDTQMRRPFVGQQRDFWKGLHGERVRVSEHTSWQTLMRTLNNPSTPEQVLYFYCHADSRGLTQSGGPSASSIELTDAARTLNDIVLNAGTDVRLAGSPLVFINACESATMSPAFYDGFAPYFMSKGARGVIGTECKMPALFATEWAAAFFDKFLGGAALGRTFLDLRKSFLRNHNNPLGLLYAVHCDADTCIRPQVPAKLEGQTMSV</sequence>
<evidence type="ECO:0000313" key="4">
    <source>
        <dbReference type="Proteomes" id="UP001629462"/>
    </source>
</evidence>
<name>A0ABW9CVQ3_9BURK</name>
<comment type="caution">
    <text evidence="3">The sequence shown here is derived from an EMBL/GenBank/DDBJ whole genome shotgun (WGS) entry which is preliminary data.</text>
</comment>
<feature type="region of interest" description="Disordered" evidence="1">
    <location>
        <begin position="461"/>
        <end position="480"/>
    </location>
</feature>
<dbReference type="Pfam" id="PF12770">
    <property type="entry name" value="CHAT"/>
    <property type="match status" value="1"/>
</dbReference>
<dbReference type="Proteomes" id="UP001629462">
    <property type="component" value="Unassembled WGS sequence"/>
</dbReference>
<accession>A0ABW9CVQ3</accession>
<reference evidence="3 4" key="1">
    <citation type="journal article" date="2024" name="Chem. Sci.">
        <title>Discovery of megapolipeptins by genome mining of a Burkholderiales bacteria collection.</title>
        <authorList>
            <person name="Paulo B.S."/>
            <person name="Recchia M.J.J."/>
            <person name="Lee S."/>
            <person name="Fergusson C.H."/>
            <person name="Romanowski S.B."/>
            <person name="Hernandez A."/>
            <person name="Krull N."/>
            <person name="Liu D.Y."/>
            <person name="Cavanagh H."/>
            <person name="Bos A."/>
            <person name="Gray C.A."/>
            <person name="Murphy B.T."/>
            <person name="Linington R.G."/>
            <person name="Eustaquio A.S."/>
        </authorList>
    </citation>
    <scope>NUCLEOTIDE SEQUENCE [LARGE SCALE GENOMIC DNA]</scope>
    <source>
        <strain evidence="3 4">RL17-374-BIF-D</strain>
    </source>
</reference>
<evidence type="ECO:0000259" key="2">
    <source>
        <dbReference type="Pfam" id="PF12770"/>
    </source>
</evidence>
<evidence type="ECO:0000313" key="3">
    <source>
        <dbReference type="EMBL" id="MFM0521834.1"/>
    </source>
</evidence>
<gene>
    <name evidence="3" type="ORF">PQR08_30885</name>
</gene>
<proteinExistence type="predicted"/>
<protein>
    <submittedName>
        <fullName evidence="3">CHAT domain-containing protein</fullName>
    </submittedName>
</protein>